<reference evidence="2" key="1">
    <citation type="submission" date="2020-05" db="EMBL/GenBank/DDBJ databases">
        <authorList>
            <person name="Chiriac C."/>
            <person name="Salcher M."/>
            <person name="Ghai R."/>
            <person name="Kavagutti S V."/>
        </authorList>
    </citation>
    <scope>NUCLEOTIDE SEQUENCE</scope>
</reference>
<sequence length="210" mass="22551">MKATDLSRPHVWRPAPEPNSAKTILLLHGSGADEFDLLPLGKALDSSANLLSPRGLVKVDGANRFFLRHDDGTFDEEAIVRNSAELAEFLWVAAGEYGFDSENVYVAGFSNGANAAGALLLLQPDSVRGVAAFGTTKSFIKTPFVKTPPDLTGKKVWIANGATDDYSPADRTADMIAEFEALGASVKYFLHPGGHTIVMDHIQQIHSDLA</sequence>
<evidence type="ECO:0000259" key="1">
    <source>
        <dbReference type="Pfam" id="PF02230"/>
    </source>
</evidence>
<name>A0A6J6DBN6_9ZZZZ</name>
<feature type="domain" description="Phospholipase/carboxylesterase/thioesterase" evidence="1">
    <location>
        <begin position="16"/>
        <end position="138"/>
    </location>
</feature>
<organism evidence="2">
    <name type="scientific">freshwater metagenome</name>
    <dbReference type="NCBI Taxonomy" id="449393"/>
    <lineage>
        <taxon>unclassified sequences</taxon>
        <taxon>metagenomes</taxon>
        <taxon>ecological metagenomes</taxon>
    </lineage>
</organism>
<dbReference type="Gene3D" id="3.40.50.1820">
    <property type="entry name" value="alpha/beta hydrolase"/>
    <property type="match status" value="1"/>
</dbReference>
<accession>A0A6J6DBN6</accession>
<dbReference type="InterPro" id="IPR029058">
    <property type="entry name" value="AB_hydrolase_fold"/>
</dbReference>
<dbReference type="SUPFAM" id="SSF53474">
    <property type="entry name" value="alpha/beta-Hydrolases"/>
    <property type="match status" value="1"/>
</dbReference>
<dbReference type="EMBL" id="CAEZTF010000095">
    <property type="protein sequence ID" value="CAB4561420.1"/>
    <property type="molecule type" value="Genomic_DNA"/>
</dbReference>
<dbReference type="GO" id="GO:0016787">
    <property type="term" value="F:hydrolase activity"/>
    <property type="evidence" value="ECO:0007669"/>
    <property type="project" value="InterPro"/>
</dbReference>
<dbReference type="Pfam" id="PF02230">
    <property type="entry name" value="Abhydrolase_2"/>
    <property type="match status" value="1"/>
</dbReference>
<proteinExistence type="predicted"/>
<evidence type="ECO:0000313" key="2">
    <source>
        <dbReference type="EMBL" id="CAB4561420.1"/>
    </source>
</evidence>
<dbReference type="InterPro" id="IPR003140">
    <property type="entry name" value="PLipase/COase/thioEstase"/>
</dbReference>
<dbReference type="AlphaFoldDB" id="A0A6J6DBN6"/>
<protein>
    <submittedName>
        <fullName evidence="2">Unannotated protein</fullName>
    </submittedName>
</protein>
<gene>
    <name evidence="2" type="ORF">UFOPK1618_00562</name>
</gene>